<keyword evidence="9" id="KW-1185">Reference proteome</keyword>
<feature type="transmembrane region" description="Helical" evidence="6">
    <location>
        <begin position="303"/>
        <end position="328"/>
    </location>
</feature>
<protein>
    <recommendedName>
        <fullName evidence="7">Amino acid transporter transmembrane domain-containing protein</fullName>
    </recommendedName>
</protein>
<keyword evidence="4 6" id="KW-1133">Transmembrane helix</keyword>
<dbReference type="GO" id="GO:0015179">
    <property type="term" value="F:L-amino acid transmembrane transporter activity"/>
    <property type="evidence" value="ECO:0007669"/>
    <property type="project" value="TreeGrafter"/>
</dbReference>
<dbReference type="GO" id="GO:0005774">
    <property type="term" value="C:vacuolar membrane"/>
    <property type="evidence" value="ECO:0007669"/>
    <property type="project" value="TreeGrafter"/>
</dbReference>
<reference evidence="8 9" key="1">
    <citation type="submission" date="2020-12" db="EMBL/GenBank/DDBJ databases">
        <title>Metabolic potential, ecology and presence of endohyphal bacteria is reflected in genomic diversity of Mucoromycotina.</title>
        <authorList>
            <person name="Muszewska A."/>
            <person name="Okrasinska A."/>
            <person name="Steczkiewicz K."/>
            <person name="Drgas O."/>
            <person name="Orlowska M."/>
            <person name="Perlinska-Lenart U."/>
            <person name="Aleksandrzak-Piekarczyk T."/>
            <person name="Szatraj K."/>
            <person name="Zielenkiewicz U."/>
            <person name="Pilsyk S."/>
            <person name="Malc E."/>
            <person name="Mieczkowski P."/>
            <person name="Kruszewska J.S."/>
            <person name="Biernat P."/>
            <person name="Pawlowska J."/>
        </authorList>
    </citation>
    <scope>NUCLEOTIDE SEQUENCE [LARGE SCALE GENOMIC DNA]</scope>
    <source>
        <strain evidence="8 9">CBS 142.35</strain>
    </source>
</reference>
<feature type="transmembrane region" description="Helical" evidence="6">
    <location>
        <begin position="161"/>
        <end position="178"/>
    </location>
</feature>
<comment type="caution">
    <text evidence="8">The sequence shown here is derived from an EMBL/GenBank/DDBJ whole genome shotgun (WGS) entry which is preliminary data.</text>
</comment>
<evidence type="ECO:0000256" key="6">
    <source>
        <dbReference type="SAM" id="Phobius"/>
    </source>
</evidence>
<evidence type="ECO:0000313" key="9">
    <source>
        <dbReference type="Proteomes" id="UP000646827"/>
    </source>
</evidence>
<feature type="transmembrane region" description="Helical" evidence="6">
    <location>
        <begin position="185"/>
        <end position="206"/>
    </location>
</feature>
<comment type="subcellular location">
    <subcellularLocation>
        <location evidence="1">Membrane</location>
        <topology evidence="1">Multi-pass membrane protein</topology>
    </subcellularLocation>
</comment>
<feature type="transmembrane region" description="Helical" evidence="6">
    <location>
        <begin position="49"/>
        <end position="69"/>
    </location>
</feature>
<feature type="domain" description="Amino acid transporter transmembrane" evidence="7">
    <location>
        <begin position="43"/>
        <end position="423"/>
    </location>
</feature>
<evidence type="ECO:0000256" key="1">
    <source>
        <dbReference type="ARBA" id="ARBA00004141"/>
    </source>
</evidence>
<dbReference type="Proteomes" id="UP000646827">
    <property type="component" value="Unassembled WGS sequence"/>
</dbReference>
<evidence type="ECO:0000256" key="3">
    <source>
        <dbReference type="ARBA" id="ARBA00022692"/>
    </source>
</evidence>
<evidence type="ECO:0000256" key="4">
    <source>
        <dbReference type="ARBA" id="ARBA00022989"/>
    </source>
</evidence>
<comment type="similarity">
    <text evidence="2">Belongs to the amino acid/polyamine transporter 2 family.</text>
</comment>
<dbReference type="Pfam" id="PF01490">
    <property type="entry name" value="Aa_trans"/>
    <property type="match status" value="1"/>
</dbReference>
<name>A0A8H7SCA7_9FUNG</name>
<dbReference type="PANTHER" id="PTHR22950:SF666">
    <property type="entry name" value="VACUOLAR AMINO ACID TRANSPORTER 4"/>
    <property type="match status" value="1"/>
</dbReference>
<keyword evidence="5 6" id="KW-0472">Membrane</keyword>
<gene>
    <name evidence="8" type="ORF">INT45_013712</name>
</gene>
<dbReference type="InterPro" id="IPR013057">
    <property type="entry name" value="AA_transpt_TM"/>
</dbReference>
<feature type="transmembrane region" description="Helical" evidence="6">
    <location>
        <begin position="261"/>
        <end position="283"/>
    </location>
</feature>
<evidence type="ECO:0000256" key="2">
    <source>
        <dbReference type="ARBA" id="ARBA00008066"/>
    </source>
</evidence>
<feature type="transmembrane region" description="Helical" evidence="6">
    <location>
        <begin position="75"/>
        <end position="98"/>
    </location>
</feature>
<evidence type="ECO:0000313" key="8">
    <source>
        <dbReference type="EMBL" id="KAG2225601.1"/>
    </source>
</evidence>
<evidence type="ECO:0000256" key="5">
    <source>
        <dbReference type="ARBA" id="ARBA00023136"/>
    </source>
</evidence>
<feature type="transmembrane region" description="Helical" evidence="6">
    <location>
        <begin position="119"/>
        <end position="141"/>
    </location>
</feature>
<sequence>MATPDYEVTSKYKVESGHQEDHASIDFEKSVHEIQIEHVPEGTASATKALFVLLKAFVGTGVIFLPNSFKNGGLGLSIGLMCILAIICTYAFQLLVWVHSRTGGSYGEMGRQLFGRVCYWFVQFFLIVSQMGFVASYLMFISQNIGMIAEAFSHCNPPFESKYWIWVACGFIIPICWVRKLARLSWAAIIADVFILFGIVCCLYYTGDEIQRNGGPGPNIVAVNQRDFGLMIGTAVFSFEGIGMVVSVIESMKHPEKFPKVLNIGMVIITTIFILIGTIGYIAYGENIEASIVSNFRTEPLSITVQLLYSLAMILTSPIMLWPPLTIIERAIFGKRSGRVALKWKFGKSFVRSIIPVVCAAVSFGVGADNLDKFVSLVGIVACMPLCFIFPGMFHFKLSKNIYLRALDVLLMAWGIGIIVYTLYVNVSSWIDPAPASPHVCSPMNY</sequence>
<dbReference type="Gene3D" id="1.20.1740.10">
    <property type="entry name" value="Amino acid/polyamine transporter I"/>
    <property type="match status" value="1"/>
</dbReference>
<proteinExistence type="inferred from homology"/>
<accession>A0A8H7SCA7</accession>
<keyword evidence="3 6" id="KW-0812">Transmembrane</keyword>
<feature type="transmembrane region" description="Helical" evidence="6">
    <location>
        <begin position="406"/>
        <end position="424"/>
    </location>
</feature>
<evidence type="ECO:0000259" key="7">
    <source>
        <dbReference type="Pfam" id="PF01490"/>
    </source>
</evidence>
<dbReference type="PANTHER" id="PTHR22950">
    <property type="entry name" value="AMINO ACID TRANSPORTER"/>
    <property type="match status" value="1"/>
</dbReference>
<feature type="transmembrane region" description="Helical" evidence="6">
    <location>
        <begin position="349"/>
        <end position="368"/>
    </location>
</feature>
<dbReference type="AlphaFoldDB" id="A0A8H7SCA7"/>
<dbReference type="OrthoDB" id="1684102at2759"/>
<organism evidence="8 9">
    <name type="scientific">Circinella minor</name>
    <dbReference type="NCBI Taxonomy" id="1195481"/>
    <lineage>
        <taxon>Eukaryota</taxon>
        <taxon>Fungi</taxon>
        <taxon>Fungi incertae sedis</taxon>
        <taxon>Mucoromycota</taxon>
        <taxon>Mucoromycotina</taxon>
        <taxon>Mucoromycetes</taxon>
        <taxon>Mucorales</taxon>
        <taxon>Lichtheimiaceae</taxon>
        <taxon>Circinella</taxon>
    </lineage>
</organism>
<dbReference type="EMBL" id="JAEPRB010000026">
    <property type="protein sequence ID" value="KAG2225601.1"/>
    <property type="molecule type" value="Genomic_DNA"/>
</dbReference>
<feature type="transmembrane region" description="Helical" evidence="6">
    <location>
        <begin position="374"/>
        <end position="394"/>
    </location>
</feature>
<feature type="transmembrane region" description="Helical" evidence="6">
    <location>
        <begin position="228"/>
        <end position="249"/>
    </location>
</feature>